<sequence>MKNRAQISLEFALLLATVLAVASIVGFYYIKSIAQGSAHYKETTLKSEAVTQTEAMKRAERVKQLME</sequence>
<proteinExistence type="predicted"/>
<comment type="caution">
    <text evidence="2">The sequence shown here is derived from an EMBL/GenBank/DDBJ whole genome shotgun (WGS) entry which is preliminary data.</text>
</comment>
<keyword evidence="3" id="KW-1185">Reference proteome</keyword>
<reference evidence="2 3" key="1">
    <citation type="journal article" date="2013" name="Genome Announc.">
        <title>Draft Genome Sequence of a Highly Flagellated, Fast-Swimming Archaeon, Methanocaldococcus villosus Strain KIN24-T80 (DSM 22612).</title>
        <authorList>
            <person name="Thennarasu S."/>
            <person name="Polireddy D."/>
            <person name="Antony A."/>
            <person name="Yada M.R."/>
            <person name="Algarawi S."/>
            <person name="Sivakumar N."/>
        </authorList>
    </citation>
    <scope>NUCLEOTIDE SEQUENCE [LARGE SCALE GENOMIC DNA]</scope>
    <source>
        <strain evidence="2 3">KIN24-T80</strain>
    </source>
</reference>
<dbReference type="Proteomes" id="UP000053695">
    <property type="component" value="Unassembled WGS sequence"/>
</dbReference>
<dbReference type="NCBIfam" id="TIGR04205">
    <property type="entry name" value="classIII_w_PIP"/>
    <property type="match status" value="1"/>
</dbReference>
<dbReference type="PATRIC" id="fig|1069083.5.peg.375"/>
<dbReference type="RefSeq" id="WP_004590139.1">
    <property type="nucleotide sequence ID" value="NZ_APMM01000013.1"/>
</dbReference>
<gene>
    <name evidence="2" type="ORF">J422_01905</name>
</gene>
<organism evidence="2 3">
    <name type="scientific">Methanocaldococcus villosus KIN24-T80</name>
    <dbReference type="NCBI Taxonomy" id="1069083"/>
    <lineage>
        <taxon>Archaea</taxon>
        <taxon>Methanobacteriati</taxon>
        <taxon>Methanobacteriota</taxon>
        <taxon>Methanomada group</taxon>
        <taxon>Methanococci</taxon>
        <taxon>Methanococcales</taxon>
        <taxon>Methanocaldococcaceae</taxon>
        <taxon>Methanocaldococcus</taxon>
    </lineage>
</organism>
<evidence type="ECO:0008006" key="4">
    <source>
        <dbReference type="Google" id="ProtNLM"/>
    </source>
</evidence>
<dbReference type="Pfam" id="PF04021">
    <property type="entry name" value="Class_IIIsignal"/>
    <property type="match status" value="1"/>
</dbReference>
<name>N6V2Q1_9EURY</name>
<dbReference type="AlphaFoldDB" id="N6V2Q1"/>
<dbReference type="EMBL" id="APMM01000013">
    <property type="protein sequence ID" value="ENN96528.1"/>
    <property type="molecule type" value="Genomic_DNA"/>
</dbReference>
<accession>N6V2Q1</accession>
<dbReference type="InterPro" id="IPR007166">
    <property type="entry name" value="Class3_signal_pept_motif"/>
</dbReference>
<evidence type="ECO:0000313" key="2">
    <source>
        <dbReference type="EMBL" id="ENN96528.1"/>
    </source>
</evidence>
<evidence type="ECO:0000256" key="1">
    <source>
        <dbReference type="SAM" id="Phobius"/>
    </source>
</evidence>
<feature type="transmembrane region" description="Helical" evidence="1">
    <location>
        <begin position="12"/>
        <end position="30"/>
    </location>
</feature>
<dbReference type="InterPro" id="IPR026451">
    <property type="entry name" value="ClassIII_w_PIP"/>
</dbReference>
<keyword evidence="1" id="KW-1133">Transmembrane helix</keyword>
<evidence type="ECO:0000313" key="3">
    <source>
        <dbReference type="Proteomes" id="UP000053695"/>
    </source>
</evidence>
<keyword evidence="1" id="KW-0812">Transmembrane</keyword>
<dbReference type="STRING" id="1069083.GCA_000371805_00229"/>
<keyword evidence="1" id="KW-0472">Membrane</keyword>
<protein>
    <recommendedName>
        <fullName evidence="4">Class III signal peptide-containing protein</fullName>
    </recommendedName>
</protein>